<organism evidence="1 2">
    <name type="scientific">Sinorhizobium phage phiM9</name>
    <dbReference type="NCBI Taxonomy" id="1636182"/>
    <lineage>
        <taxon>Viruses</taxon>
        <taxon>Duplodnaviria</taxon>
        <taxon>Heunggongvirae</taxon>
        <taxon>Uroviricota</taxon>
        <taxon>Caudoviricetes</taxon>
        <taxon>Pootjesviridae</taxon>
        <taxon>Emnonavirus</taxon>
        <taxon>Emnonavirus phiM9</taxon>
    </lineage>
</organism>
<dbReference type="KEGG" id="vg:26517743"/>
<reference evidence="1 2" key="1">
    <citation type="journal article" date="2015" name="J. Virol.">
        <title>Sinorhizobium meliloti Phage ?M9 Defines a New Group of T4 Superfamily Phages with Unusual Genomic Features but a Common T=16 Capsid.</title>
        <authorList>
            <person name="Johnson M.C."/>
            <person name="Tatum K.B."/>
            <person name="Lynn J.S."/>
            <person name="Brewer T.E."/>
            <person name="Lu S."/>
            <person name="Washburn B.K."/>
            <person name="Stroupe M.E."/>
            <person name="Jones K.M."/>
        </authorList>
    </citation>
    <scope>NUCLEOTIDE SEQUENCE [LARGE SCALE GENOMIC DNA]</scope>
</reference>
<accession>A0A0F6TH29</accession>
<dbReference type="RefSeq" id="YP_009189445.1">
    <property type="nucleotide sequence ID" value="NC_028676.1"/>
</dbReference>
<evidence type="ECO:0000313" key="1">
    <source>
        <dbReference type="EMBL" id="AKE44691.1"/>
    </source>
</evidence>
<dbReference type="Proteomes" id="UP000033804">
    <property type="component" value="Segment"/>
</dbReference>
<name>A0A0F6TH29_9CAUD</name>
<dbReference type="EMBL" id="KP881232">
    <property type="protein sequence ID" value="AKE44691.1"/>
    <property type="molecule type" value="Genomic_DNA"/>
</dbReference>
<sequence>MTKKFRLTTHHGFVYEFDAHIVADNRAVYYASRESDNDEEYKEVYDDEYKYAMKDNVILKDWFHGNMDWSQVRDSVTIVERPIEPLEPLQFLKKAEIVDK</sequence>
<evidence type="ECO:0000313" key="2">
    <source>
        <dbReference type="Proteomes" id="UP000033804"/>
    </source>
</evidence>
<dbReference type="GeneID" id="26517743"/>
<proteinExistence type="predicted"/>
<gene>
    <name evidence="1" type="ORF">Sm_phiM9_061</name>
</gene>
<keyword evidence="2" id="KW-1185">Reference proteome</keyword>
<protein>
    <submittedName>
        <fullName evidence="1">Uncharacterized protein</fullName>
    </submittedName>
</protein>
<reference evidence="2" key="2">
    <citation type="submission" date="2015-03" db="EMBL/GenBank/DDBJ databases">
        <title>The genome and structure of Sinorhizobium meliloti phage phiM9.</title>
        <authorList>
            <person name="Johnson M.C."/>
            <person name="Tatum K.B."/>
            <person name="Lynn J.S."/>
            <person name="Brewer T.E."/>
            <person name="Washburn B.K."/>
            <person name="Stroupe M.E."/>
            <person name="Jones K.M."/>
        </authorList>
    </citation>
    <scope>NUCLEOTIDE SEQUENCE [LARGE SCALE GENOMIC DNA]</scope>
</reference>